<dbReference type="InterPro" id="IPR009057">
    <property type="entry name" value="Homeodomain-like_sf"/>
</dbReference>
<gene>
    <name evidence="5" type="ORF">X801_02852</name>
</gene>
<proteinExistence type="predicted"/>
<dbReference type="PANTHER" id="PTHR19303:SF73">
    <property type="entry name" value="PROTEIN PDC2"/>
    <property type="match status" value="1"/>
</dbReference>
<sequence>MKICKRKYLTMEERIKAIDRHEGGESIRAIAKSLGTGRMQIALLIRKKEDIRRQWEAGVCASRKLLHERKVAYPELDEKLYEWFLSARSRNVPTSGRLLQKKAIELAKALGIEGFCASNGWLDKFQKRKNITGVSVGESRDLAPESVSDNWKGRLSSLCEGYAAKDIFTCAETCLFYGCTPGNSIVQTEDVNKNPGKESEKRLTVLFCCSMEGEKLPPFVIGRFKILYKPLDRIEYQHNLRAWMSKGLFEEWLNNWNTRLVAEQRNIILLLDHCAAHPYVDLSNIKMIFLPPNAKSTLQPLDAGIIQLVRQQYHSRLLSRLFQSASGAPLDSNISSKIHVLDALSWLSDAWEDIETSIIVSCFSRCGLGDDIGHCELNQCITGAEICGDLSSFLTTGVVTSPDVRVADGHDGTQVVTEEKDIPIAIPHSKTSRDLGQFSVKMEDLITVPAAIHQVERIRIMAFSHYPQLVPVVNDLLFALESVRDEDESRQVTPLSSLVLG</sequence>
<keyword evidence="3" id="KW-0539">Nucleus</keyword>
<dbReference type="SUPFAM" id="SSF46689">
    <property type="entry name" value="Homeodomain-like"/>
    <property type="match status" value="2"/>
</dbReference>
<dbReference type="PANTHER" id="PTHR19303">
    <property type="entry name" value="TRANSPOSON"/>
    <property type="match status" value="1"/>
</dbReference>
<dbReference type="GO" id="GO:0003677">
    <property type="term" value="F:DNA binding"/>
    <property type="evidence" value="ECO:0007669"/>
    <property type="project" value="UniProtKB-KW"/>
</dbReference>
<accession>A0A1S8X3P6</accession>
<organism evidence="5 6">
    <name type="scientific">Opisthorchis viverrini</name>
    <name type="common">Southeast Asian liver fluke</name>
    <dbReference type="NCBI Taxonomy" id="6198"/>
    <lineage>
        <taxon>Eukaryota</taxon>
        <taxon>Metazoa</taxon>
        <taxon>Spiralia</taxon>
        <taxon>Lophotrochozoa</taxon>
        <taxon>Platyhelminthes</taxon>
        <taxon>Trematoda</taxon>
        <taxon>Digenea</taxon>
        <taxon>Opisthorchiida</taxon>
        <taxon>Opisthorchiata</taxon>
        <taxon>Opisthorchiidae</taxon>
        <taxon>Opisthorchis</taxon>
    </lineage>
</organism>
<dbReference type="Pfam" id="PF03221">
    <property type="entry name" value="HTH_Tnp_Tc5"/>
    <property type="match status" value="1"/>
</dbReference>
<dbReference type="GO" id="GO:0005634">
    <property type="term" value="C:nucleus"/>
    <property type="evidence" value="ECO:0007669"/>
    <property type="project" value="UniProtKB-SubCell"/>
</dbReference>
<evidence type="ECO:0000256" key="1">
    <source>
        <dbReference type="ARBA" id="ARBA00004123"/>
    </source>
</evidence>
<dbReference type="InterPro" id="IPR050863">
    <property type="entry name" value="CenT-Element_Derived"/>
</dbReference>
<keyword evidence="2 5" id="KW-0238">DNA-binding</keyword>
<dbReference type="PROSITE" id="PS51253">
    <property type="entry name" value="HTH_CENPB"/>
    <property type="match status" value="1"/>
</dbReference>
<evidence type="ECO:0000259" key="4">
    <source>
        <dbReference type="PROSITE" id="PS51253"/>
    </source>
</evidence>
<comment type="subcellular location">
    <subcellularLocation>
        <location evidence="1">Nucleus</location>
    </subcellularLocation>
</comment>
<keyword evidence="6" id="KW-1185">Reference proteome</keyword>
<dbReference type="Proteomes" id="UP000243686">
    <property type="component" value="Unassembled WGS sequence"/>
</dbReference>
<dbReference type="InterPro" id="IPR006600">
    <property type="entry name" value="HTH_CenpB_DNA-bd_dom"/>
</dbReference>
<dbReference type="InterPro" id="IPR007889">
    <property type="entry name" value="HTH_Psq"/>
</dbReference>
<evidence type="ECO:0000256" key="2">
    <source>
        <dbReference type="ARBA" id="ARBA00023125"/>
    </source>
</evidence>
<dbReference type="SMART" id="SM00674">
    <property type="entry name" value="CENPB"/>
    <property type="match status" value="1"/>
</dbReference>
<evidence type="ECO:0000313" key="5">
    <source>
        <dbReference type="EMBL" id="OON21251.1"/>
    </source>
</evidence>
<dbReference type="Gene3D" id="1.10.10.60">
    <property type="entry name" value="Homeodomain-like"/>
    <property type="match status" value="1"/>
</dbReference>
<name>A0A1S8X3P6_OPIVI</name>
<dbReference type="Pfam" id="PF03184">
    <property type="entry name" value="DDE_1"/>
    <property type="match status" value="1"/>
</dbReference>
<dbReference type="Pfam" id="PF04218">
    <property type="entry name" value="CENP-B_N"/>
    <property type="match status" value="1"/>
</dbReference>
<reference evidence="5 6" key="1">
    <citation type="submission" date="2015-03" db="EMBL/GenBank/DDBJ databases">
        <title>Draft genome of the nematode, Opisthorchis viverrini.</title>
        <authorList>
            <person name="Mitreva M."/>
        </authorList>
    </citation>
    <scope>NUCLEOTIDE SEQUENCE [LARGE SCALE GENOMIC DNA]</scope>
    <source>
        <strain evidence="5">Khon Kaen</strain>
    </source>
</reference>
<evidence type="ECO:0000256" key="3">
    <source>
        <dbReference type="ARBA" id="ARBA00023242"/>
    </source>
</evidence>
<evidence type="ECO:0000313" key="6">
    <source>
        <dbReference type="Proteomes" id="UP000243686"/>
    </source>
</evidence>
<dbReference type="InterPro" id="IPR004875">
    <property type="entry name" value="DDE_SF_endonuclease_dom"/>
</dbReference>
<dbReference type="EMBL" id="KV892212">
    <property type="protein sequence ID" value="OON21251.1"/>
    <property type="molecule type" value="Genomic_DNA"/>
</dbReference>
<dbReference type="AlphaFoldDB" id="A0A1S8X3P6"/>
<feature type="domain" description="HTH CENPB-type" evidence="4">
    <location>
        <begin position="64"/>
        <end position="135"/>
    </location>
</feature>
<protein>
    <submittedName>
        <fullName evidence="5">CENP-B DNA-binding domain protein</fullName>
    </submittedName>
</protein>